<sequence length="332" mass="36616">MYRAAPAQIPSIAIEYSGRHTISVHWAPSSSYWTLNHLALDASGSSIVGHLVGNGGKQGISRIFKSHTAAMHTTTFLTTFLLFTTSLAAPTRTQLRTHCRCVLVSDSFNPLQTPSAAHWTPANWKTTDPTPSVAPQHQQNPDDCAVLGPELEKFRHTNPELYDSYLRDNIASNTPYPSDNAKPLPTEVLMNQDPRPTSRPSERIVCYSEPETFSAYNGSCLTLWALQIIVAVTILACVAEAVHLSMQWFSGSSDAEDDVSSEKALRLPGAERLLLAIPAQVCEKDDVFSPGAEKKIRAYEATRYFVVKSSSGRREFIAYDSDDDDEVNRPVM</sequence>
<name>A0ACC2I1C0_9PLEO</name>
<comment type="caution">
    <text evidence="1">The sequence shown here is derived from an EMBL/GenBank/DDBJ whole genome shotgun (WGS) entry which is preliminary data.</text>
</comment>
<evidence type="ECO:0000313" key="1">
    <source>
        <dbReference type="EMBL" id="KAJ8109142.1"/>
    </source>
</evidence>
<gene>
    <name evidence="1" type="ORF">OPT61_g7677</name>
</gene>
<reference evidence="1" key="1">
    <citation type="submission" date="2022-11" db="EMBL/GenBank/DDBJ databases">
        <title>Genome Sequence of Boeremia exigua.</title>
        <authorList>
            <person name="Buettner E."/>
        </authorList>
    </citation>
    <scope>NUCLEOTIDE SEQUENCE</scope>
    <source>
        <strain evidence="1">CU02</strain>
    </source>
</reference>
<proteinExistence type="predicted"/>
<protein>
    <submittedName>
        <fullName evidence="1">Uncharacterized protein</fullName>
    </submittedName>
</protein>
<dbReference type="Proteomes" id="UP001153331">
    <property type="component" value="Unassembled WGS sequence"/>
</dbReference>
<keyword evidence="2" id="KW-1185">Reference proteome</keyword>
<evidence type="ECO:0000313" key="2">
    <source>
        <dbReference type="Proteomes" id="UP001153331"/>
    </source>
</evidence>
<accession>A0ACC2I1C0</accession>
<dbReference type="EMBL" id="JAPHNI010000650">
    <property type="protein sequence ID" value="KAJ8109142.1"/>
    <property type="molecule type" value="Genomic_DNA"/>
</dbReference>
<organism evidence="1 2">
    <name type="scientific">Boeremia exigua</name>
    <dbReference type="NCBI Taxonomy" id="749465"/>
    <lineage>
        <taxon>Eukaryota</taxon>
        <taxon>Fungi</taxon>
        <taxon>Dikarya</taxon>
        <taxon>Ascomycota</taxon>
        <taxon>Pezizomycotina</taxon>
        <taxon>Dothideomycetes</taxon>
        <taxon>Pleosporomycetidae</taxon>
        <taxon>Pleosporales</taxon>
        <taxon>Pleosporineae</taxon>
        <taxon>Didymellaceae</taxon>
        <taxon>Boeremia</taxon>
    </lineage>
</organism>